<dbReference type="STRING" id="701347.Entcl_2286"/>
<proteinExistence type="predicted"/>
<dbReference type="RefSeq" id="WP_013366274.1">
    <property type="nucleotide sequence ID" value="NC_014618.1"/>
</dbReference>
<dbReference type="PROSITE" id="PS51257">
    <property type="entry name" value="PROKAR_LIPOPROTEIN"/>
    <property type="match status" value="1"/>
</dbReference>
<accession>E3G7B6</accession>
<reference evidence="3" key="1">
    <citation type="submission" date="2010-10" db="EMBL/GenBank/DDBJ databases">
        <title>Complete sequence of Enterobacter cloacae SCF1.</title>
        <authorList>
            <consortium name="US DOE Joint Genome Institute"/>
            <person name="Lucas S."/>
            <person name="Copeland A."/>
            <person name="Lapidus A."/>
            <person name="Cheng J.-F."/>
            <person name="Bruce D."/>
            <person name="Goodwin L."/>
            <person name="Pitluck S."/>
            <person name="Davenport K."/>
            <person name="Detter J.C."/>
            <person name="Han C."/>
            <person name="Tapia R."/>
            <person name="Land M."/>
            <person name="Hauser L."/>
            <person name="Chang Y.-J."/>
            <person name="Jeffries C."/>
            <person name="Kyrpides N."/>
            <person name="Ivanova N."/>
            <person name="Mikhailova N."/>
            <person name="DeAngelis K."/>
            <person name="Arkin A.P."/>
            <person name="Chivian D."/>
            <person name="Edwards B."/>
            <person name="Woo H."/>
            <person name="Hazen T.C."/>
            <person name="Woyke T."/>
        </authorList>
    </citation>
    <scope>NUCLEOTIDE SEQUENCE [LARGE SCALE GENOMIC DNA]</scope>
    <source>
        <strain evidence="3">SCF1</strain>
    </source>
</reference>
<evidence type="ECO:0000313" key="3">
    <source>
        <dbReference type="Proteomes" id="UP000006872"/>
    </source>
</evidence>
<feature type="chain" id="PRO_5003169980" description="Exc2 family lipoprotein" evidence="1">
    <location>
        <begin position="19"/>
        <end position="136"/>
    </location>
</feature>
<name>E3G7B6_ENTLS</name>
<dbReference type="Proteomes" id="UP000006872">
    <property type="component" value="Chromosome"/>
</dbReference>
<evidence type="ECO:0000313" key="2">
    <source>
        <dbReference type="EMBL" id="ADO48538.1"/>
    </source>
</evidence>
<sequence>MKKTKVMTGIFLSLILAGCVTQTSPERHSMYFARHDPTMTGGNYVSSPTYTAKLNLPVYQKIYKQGQDAKSRGVSKEQAMRFADDIYQSAVKSTVWNQSFMNLKDHKTPMDPDERAAALWGQTLKDTYLDGYNGIQ</sequence>
<gene>
    <name evidence="2" type="ordered locus">Entcl_2286</name>
</gene>
<evidence type="ECO:0000256" key="1">
    <source>
        <dbReference type="SAM" id="SignalP"/>
    </source>
</evidence>
<protein>
    <recommendedName>
        <fullName evidence="4">Exc2 family lipoprotein</fullName>
    </recommendedName>
</protein>
<dbReference type="KEGG" id="esc:Entcl_2286"/>
<dbReference type="HOGENOM" id="CLU_109289_0_0_6"/>
<feature type="signal peptide" evidence="1">
    <location>
        <begin position="1"/>
        <end position="18"/>
    </location>
</feature>
<dbReference type="EMBL" id="CP002272">
    <property type="protein sequence ID" value="ADO48538.1"/>
    <property type="molecule type" value="Genomic_DNA"/>
</dbReference>
<dbReference type="AlphaFoldDB" id="E3G7B6"/>
<organism evidence="2 3">
    <name type="scientific">Enterobacter lignolyticus (strain SCF1)</name>
    <dbReference type="NCBI Taxonomy" id="701347"/>
    <lineage>
        <taxon>Bacteria</taxon>
        <taxon>Pseudomonadati</taxon>
        <taxon>Pseudomonadota</taxon>
        <taxon>Gammaproteobacteria</taxon>
        <taxon>Enterobacterales</taxon>
        <taxon>Enterobacteriaceae</taxon>
        <taxon>Pluralibacter</taxon>
    </lineage>
</organism>
<keyword evidence="3" id="KW-1185">Reference proteome</keyword>
<reference evidence="2 3" key="2">
    <citation type="journal article" date="2011" name="Stand. Genomic Sci.">
        <title>Complete genome sequence of 'Enterobacter lignolyticus' SCF1.</title>
        <authorList>
            <person name="Deangelis K.M."/>
            <person name="D'Haeseleer P."/>
            <person name="Chivian D."/>
            <person name="Fortney J.L."/>
            <person name="Khudyakov J."/>
            <person name="Simmons B."/>
            <person name="Woo H."/>
            <person name="Arkin A.P."/>
            <person name="Davenport K.W."/>
            <person name="Goodwin L."/>
            <person name="Chen A."/>
            <person name="Ivanova N."/>
            <person name="Kyrpides N.C."/>
            <person name="Mavromatis K."/>
            <person name="Woyke T."/>
            <person name="Hazen T.C."/>
        </authorList>
    </citation>
    <scope>NUCLEOTIDE SEQUENCE [LARGE SCALE GENOMIC DNA]</scope>
    <source>
        <strain evidence="2 3">SCF1</strain>
    </source>
</reference>
<dbReference type="eggNOG" id="ENOG5033B00">
    <property type="taxonomic scope" value="Bacteria"/>
</dbReference>
<keyword evidence="1" id="KW-0732">Signal</keyword>
<evidence type="ECO:0008006" key="4">
    <source>
        <dbReference type="Google" id="ProtNLM"/>
    </source>
</evidence>
<dbReference type="NCBIfam" id="NF033828">
    <property type="entry name" value="entry_exc2_fam"/>
    <property type="match status" value="1"/>
</dbReference>